<dbReference type="InterPro" id="IPR044960">
    <property type="entry name" value="RCA-like"/>
</dbReference>
<evidence type="ECO:0000313" key="3">
    <source>
        <dbReference type="EMBL" id="ACN26361.1"/>
    </source>
</evidence>
<dbReference type="Pfam" id="PF25419">
    <property type="entry name" value="Ig_PIFI"/>
    <property type="match status" value="1"/>
</dbReference>
<evidence type="ECO:0000259" key="2">
    <source>
        <dbReference type="Pfam" id="PF25419"/>
    </source>
</evidence>
<protein>
    <recommendedName>
        <fullName evidence="2">PIFI-like Ig-like domain-containing protein</fullName>
    </recommendedName>
</protein>
<proteinExistence type="evidence at transcript level"/>
<dbReference type="GO" id="GO:0009570">
    <property type="term" value="C:chloroplast stroma"/>
    <property type="evidence" value="ECO:0007669"/>
    <property type="project" value="UniProtKB-SubCell"/>
</dbReference>
<dbReference type="PANTHER" id="PTHR32429">
    <property type="match status" value="1"/>
</dbReference>
<sequence length="169" mass="17597">MATLSSCSRLSSGTGAAAIHRQPARAGAVLVVTCRRSSSATVRAAAAATAAAPAAVELQNKGVSLPTWAEFELGRAPVYWKTSSGLPPSPGEGLTLFYNPAATKMAPNEVFGVAFNGGFNQPIMCGGEPRQMTLQERGKADPPIYTIRIRVPQHGGETDSPSISFISSH</sequence>
<dbReference type="ExpressionAtlas" id="C0HH58">
    <property type="expression patterns" value="baseline and differential"/>
</dbReference>
<feature type="domain" description="PIFI-like Ig-like" evidence="2">
    <location>
        <begin position="69"/>
        <end position="155"/>
    </location>
</feature>
<organism evidence="3">
    <name type="scientific">Zea mays</name>
    <name type="common">Maize</name>
    <dbReference type="NCBI Taxonomy" id="4577"/>
    <lineage>
        <taxon>Eukaryota</taxon>
        <taxon>Viridiplantae</taxon>
        <taxon>Streptophyta</taxon>
        <taxon>Embryophyta</taxon>
        <taxon>Tracheophyta</taxon>
        <taxon>Spermatophyta</taxon>
        <taxon>Magnoliopsida</taxon>
        <taxon>Liliopsida</taxon>
        <taxon>Poales</taxon>
        <taxon>Poaceae</taxon>
        <taxon>PACMAD clade</taxon>
        <taxon>Panicoideae</taxon>
        <taxon>Andropogonodae</taxon>
        <taxon>Andropogoneae</taxon>
        <taxon>Tripsacinae</taxon>
        <taxon>Zea</taxon>
    </lineage>
</organism>
<dbReference type="AlphaFoldDB" id="C0HH58"/>
<dbReference type="PANTHER" id="PTHR32429:SF9">
    <property type="entry name" value="PROTEIN POST-ILLUMINATION CHLOROPHYLL FLUORESCENCE INCREASE, CHLOROPLASTIC"/>
    <property type="match status" value="1"/>
</dbReference>
<reference evidence="3" key="1">
    <citation type="journal article" date="2009" name="PLoS Genet.">
        <title>Sequencing, mapping, and analysis of 27,455 maize full-length cDNAs.</title>
        <authorList>
            <person name="Soderlund C."/>
            <person name="Descour A."/>
            <person name="Kudrna D."/>
            <person name="Bomhoff M."/>
            <person name="Boyd L."/>
            <person name="Currie J."/>
            <person name="Angelova A."/>
            <person name="Collura K."/>
            <person name="Wissotski M."/>
            <person name="Ashley E."/>
            <person name="Morrow D."/>
            <person name="Fernandes J."/>
            <person name="Walbot V."/>
            <person name="Yu Y."/>
        </authorList>
    </citation>
    <scope>NUCLEOTIDE SEQUENCE</scope>
    <source>
        <strain evidence="3">B73</strain>
    </source>
</reference>
<accession>C0HH58</accession>
<name>C0HH58_MAIZE</name>
<evidence type="ECO:0000256" key="1">
    <source>
        <dbReference type="ARBA" id="ARBA00004470"/>
    </source>
</evidence>
<dbReference type="EMBL" id="BT061664">
    <property type="protein sequence ID" value="ACN26361.1"/>
    <property type="molecule type" value="mRNA"/>
</dbReference>
<comment type="subcellular location">
    <subcellularLocation>
        <location evidence="1">Plastid</location>
        <location evidence="1">Chloroplast stroma</location>
    </subcellularLocation>
</comment>
<dbReference type="InterPro" id="IPR057612">
    <property type="entry name" value="Ig_PIFI"/>
</dbReference>